<dbReference type="PROSITE" id="PS51233">
    <property type="entry name" value="VWFD"/>
    <property type="match status" value="1"/>
</dbReference>
<dbReference type="CDD" id="cd00054">
    <property type="entry name" value="EGF_CA"/>
    <property type="match status" value="2"/>
</dbReference>
<evidence type="ECO:0000259" key="9">
    <source>
        <dbReference type="PROSITE" id="PS50026"/>
    </source>
</evidence>
<organism evidence="11 12">
    <name type="scientific">Biomphalaria glabrata</name>
    <name type="common">Bloodfluke planorb</name>
    <name type="synonym">Freshwater snail</name>
    <dbReference type="NCBI Taxonomy" id="6526"/>
    <lineage>
        <taxon>Eukaryota</taxon>
        <taxon>Metazoa</taxon>
        <taxon>Spiralia</taxon>
        <taxon>Lophotrochozoa</taxon>
        <taxon>Mollusca</taxon>
        <taxon>Gastropoda</taxon>
        <taxon>Heterobranchia</taxon>
        <taxon>Euthyneura</taxon>
        <taxon>Panpulmonata</taxon>
        <taxon>Hygrophila</taxon>
        <taxon>Lymnaeoidea</taxon>
        <taxon>Planorbidae</taxon>
        <taxon>Biomphalaria</taxon>
    </lineage>
</organism>
<dbReference type="GO" id="GO:0005509">
    <property type="term" value="F:calcium ion binding"/>
    <property type="evidence" value="ECO:0007669"/>
    <property type="project" value="InterPro"/>
</dbReference>
<dbReference type="FunFam" id="2.10.25.10:FF:000038">
    <property type="entry name" value="Fibrillin 2"/>
    <property type="match status" value="2"/>
</dbReference>
<comment type="caution">
    <text evidence="8">Lacks conserved residue(s) required for the propagation of feature annotation.</text>
</comment>
<evidence type="ECO:0000313" key="12">
    <source>
        <dbReference type="Proteomes" id="UP000076420"/>
    </source>
</evidence>
<dbReference type="PROSITE" id="PS01186">
    <property type="entry name" value="EGF_2"/>
    <property type="match status" value="2"/>
</dbReference>
<feature type="domain" description="EGF-like" evidence="9">
    <location>
        <begin position="12"/>
        <end position="52"/>
    </location>
</feature>
<dbReference type="InterPro" id="IPR000152">
    <property type="entry name" value="EGF-type_Asp/Asn_hydroxyl_site"/>
</dbReference>
<dbReference type="PANTHER" id="PTHR24034">
    <property type="entry name" value="EGF-LIKE DOMAIN-CONTAINING PROTEIN"/>
    <property type="match status" value="1"/>
</dbReference>
<dbReference type="SMART" id="SM00179">
    <property type="entry name" value="EGF_CA"/>
    <property type="match status" value="2"/>
</dbReference>
<dbReference type="InterPro" id="IPR050751">
    <property type="entry name" value="ECM_structural_protein"/>
</dbReference>
<evidence type="ECO:0000256" key="5">
    <source>
        <dbReference type="ARBA" id="ARBA00022737"/>
    </source>
</evidence>
<dbReference type="EnsemblMetazoa" id="BGLB028779-RA">
    <property type="protein sequence ID" value="BGLB028779-PA"/>
    <property type="gene ID" value="BGLB028779"/>
</dbReference>
<dbReference type="InterPro" id="IPR000742">
    <property type="entry name" value="EGF"/>
</dbReference>
<feature type="domain" description="EGF-like" evidence="9">
    <location>
        <begin position="53"/>
        <end position="94"/>
    </location>
</feature>
<dbReference type="PROSITE" id="PS01187">
    <property type="entry name" value="EGF_CA"/>
    <property type="match status" value="1"/>
</dbReference>
<dbReference type="KEGG" id="bgt:106064416"/>
<evidence type="ECO:0008006" key="13">
    <source>
        <dbReference type="Google" id="ProtNLM"/>
    </source>
</evidence>
<evidence type="ECO:0000256" key="3">
    <source>
        <dbReference type="ARBA" id="ARBA00022536"/>
    </source>
</evidence>
<dbReference type="InterPro" id="IPR001881">
    <property type="entry name" value="EGF-like_Ca-bd_dom"/>
</dbReference>
<feature type="domain" description="VWFD" evidence="10">
    <location>
        <begin position="97"/>
        <end position="138"/>
    </location>
</feature>
<keyword evidence="3 8" id="KW-0245">EGF-like domain</keyword>
<dbReference type="Proteomes" id="UP000076420">
    <property type="component" value="Unassembled WGS sequence"/>
</dbReference>
<protein>
    <recommendedName>
        <fullName evidence="13">EGF-like domain-containing protein</fullName>
    </recommendedName>
</protein>
<evidence type="ECO:0000256" key="1">
    <source>
        <dbReference type="ARBA" id="ARBA00004613"/>
    </source>
</evidence>
<dbReference type="STRING" id="6526.A0A2C9LAB0"/>
<name>A0A2C9LAB0_BIOGL</name>
<keyword evidence="5" id="KW-0677">Repeat</keyword>
<comment type="subcellular location">
    <subcellularLocation>
        <location evidence="1">Secreted</location>
    </subcellularLocation>
</comment>
<evidence type="ECO:0000256" key="4">
    <source>
        <dbReference type="ARBA" id="ARBA00022729"/>
    </source>
</evidence>
<dbReference type="VEuPathDB" id="VectorBase:BGLAX_027808"/>
<dbReference type="Gene3D" id="2.10.25.10">
    <property type="entry name" value="Laminin"/>
    <property type="match status" value="2"/>
</dbReference>
<keyword evidence="7" id="KW-0325">Glycoprotein</keyword>
<dbReference type="GO" id="GO:0005576">
    <property type="term" value="C:extracellular region"/>
    <property type="evidence" value="ECO:0007669"/>
    <property type="project" value="UniProtKB-SubCell"/>
</dbReference>
<dbReference type="AlphaFoldDB" id="A0A2C9LAB0"/>
<proteinExistence type="predicted"/>
<dbReference type="PROSITE" id="PS50026">
    <property type="entry name" value="EGF_3"/>
    <property type="match status" value="2"/>
</dbReference>
<evidence type="ECO:0000256" key="2">
    <source>
        <dbReference type="ARBA" id="ARBA00022525"/>
    </source>
</evidence>
<dbReference type="InterPro" id="IPR024731">
    <property type="entry name" value="NELL2-like_EGF"/>
</dbReference>
<dbReference type="InterPro" id="IPR001846">
    <property type="entry name" value="VWF_type-D"/>
</dbReference>
<dbReference type="InterPro" id="IPR026823">
    <property type="entry name" value="cEGF"/>
</dbReference>
<keyword evidence="4" id="KW-0732">Signal</keyword>
<dbReference type="VEuPathDB" id="VectorBase:BGLB028779"/>
<evidence type="ECO:0000256" key="7">
    <source>
        <dbReference type="ARBA" id="ARBA00023180"/>
    </source>
</evidence>
<gene>
    <name evidence="11" type="primary">106064416</name>
</gene>
<dbReference type="Pfam" id="PF12662">
    <property type="entry name" value="cEGF"/>
    <property type="match status" value="1"/>
</dbReference>
<evidence type="ECO:0000259" key="10">
    <source>
        <dbReference type="PROSITE" id="PS51233"/>
    </source>
</evidence>
<keyword evidence="6" id="KW-1015">Disulfide bond</keyword>
<evidence type="ECO:0000313" key="11">
    <source>
        <dbReference type="EnsemblMetazoa" id="BGLB028779-PA"/>
    </source>
</evidence>
<reference evidence="11" key="1">
    <citation type="submission" date="2020-05" db="UniProtKB">
        <authorList>
            <consortium name="EnsemblMetazoa"/>
        </authorList>
    </citation>
    <scope>IDENTIFICATION</scope>
    <source>
        <strain evidence="11">BB02</strain>
    </source>
</reference>
<dbReference type="SUPFAM" id="SSF57196">
    <property type="entry name" value="EGF/Laminin"/>
    <property type="match status" value="2"/>
</dbReference>
<dbReference type="InterPro" id="IPR018097">
    <property type="entry name" value="EGF_Ca-bd_CS"/>
</dbReference>
<evidence type="ECO:0000256" key="8">
    <source>
        <dbReference type="PROSITE-ProRule" id="PRU00076"/>
    </source>
</evidence>
<dbReference type="SMART" id="SM00181">
    <property type="entry name" value="EGF"/>
    <property type="match status" value="2"/>
</dbReference>
<dbReference type="PROSITE" id="PS00010">
    <property type="entry name" value="ASX_HYDROXYL"/>
    <property type="match status" value="2"/>
</dbReference>
<dbReference type="PANTHER" id="PTHR24034:SF204">
    <property type="entry name" value="ADHESION G PROTEIN-COUPLED RECEPTOR E1"/>
    <property type="match status" value="1"/>
</dbReference>
<sequence length="138" mass="15383">MMNANTLSCISDDNECVAYEPCPYNANCTNIPGDFYCTCKEGYRQTGKTSCEDIDECADSSLNNCDKNARCENLDGSYRCLCERGYRGDGVTCIPVGECSCFGDTHCISYDNRWLHYQRPCWSIMSQDGCGDGETPTF</sequence>
<accession>A0A2C9LAB0</accession>
<dbReference type="Pfam" id="PF12947">
    <property type="entry name" value="EGF_3"/>
    <property type="match status" value="1"/>
</dbReference>
<evidence type="ECO:0000256" key="6">
    <source>
        <dbReference type="ARBA" id="ARBA00023157"/>
    </source>
</evidence>
<keyword evidence="2" id="KW-0964">Secreted</keyword>